<dbReference type="Proteomes" id="UP000055048">
    <property type="component" value="Unassembled WGS sequence"/>
</dbReference>
<dbReference type="InterPro" id="IPR043504">
    <property type="entry name" value="Peptidase_S1_PA_chymotrypsin"/>
</dbReference>
<dbReference type="SUPFAM" id="SSF50494">
    <property type="entry name" value="Trypsin-like serine proteases"/>
    <property type="match status" value="3"/>
</dbReference>
<gene>
    <name evidence="2" type="ORF">T05_7513</name>
</gene>
<sequence>MEVQFVINDEHIHKALKALYPNHPEYYLLEDIPTADSVGHVVTEKSENVSIVCTAVALFPPKHSETLLLLTAMKCLPRRRLPDMIAFFTGFQPTVSGKAAAVLIRIHTVNVREIGNGNLGFLILEMSKSISKRENGTSYPRRARRREHINGVDSCHTTGLDESGFVQYNKVDIVTPIACEQFFGNKFDRNFMICVIEENSPITHSVGAPLICKKNNVEIAFGIKLALSTEYENENENNATASAYLSIAEVQIAYEIFKTNVQRELRIVQQCTKFIHSILAKNIECGNVRQFNYTEEDYFYDRQPFPWTVYLKTNYATGVECLGVLIQLAKIQKASNTSDLVLTSPRCLGHDESLGNIVHNTYIYNFFVQESVRTMRVFFGQYNSTEISPGSRIRRIMTFSDGRSRIPLTVLQLSLPVTFNAQRMPICLKEEIPPFSNKCFVSGFNSNTFSLGEYPLRLNGQFPCTTVQRLNLPDISAKQGAPLTCFINGIAHLYVLRAKCFDTEEEDLRKALSDLYPNHPPFTFSTGYLPSTVAHVIGERNQHWSILCTGMFIFTHNSVQTSQMITSSQCFPRRAPSIKFAFTGFHSEEGGLPKTMLLQIKFVEHMPLKGYELPVNLVGIASVELYQSVEYENEATTIRLAYFNEDLTGIEYCMLGGIDEQGNGKYVEVIIVNHEACKIVYGPRFHSEYMICGLEPKNKLTHTIGAPLICRKRHENIQMGMKIKLGVENEPYEDNDMDISAYIQISKFDLLYYEPLQ</sequence>
<evidence type="ECO:0008006" key="4">
    <source>
        <dbReference type="Google" id="ProtNLM"/>
    </source>
</evidence>
<dbReference type="STRING" id="144512.A0A0V0UFT4"/>
<dbReference type="OrthoDB" id="10299814at2759"/>
<evidence type="ECO:0000313" key="3">
    <source>
        <dbReference type="Proteomes" id="UP000055048"/>
    </source>
</evidence>
<dbReference type="GO" id="GO:0006508">
    <property type="term" value="P:proteolysis"/>
    <property type="evidence" value="ECO:0007669"/>
    <property type="project" value="TreeGrafter"/>
</dbReference>
<dbReference type="GO" id="GO:0004252">
    <property type="term" value="F:serine-type endopeptidase activity"/>
    <property type="evidence" value="ECO:0007669"/>
    <property type="project" value="TreeGrafter"/>
</dbReference>
<dbReference type="EMBL" id="JYDJ01000009">
    <property type="protein sequence ID" value="KRX50153.1"/>
    <property type="molecule type" value="Genomic_DNA"/>
</dbReference>
<dbReference type="PANTHER" id="PTHR24250">
    <property type="entry name" value="CHYMOTRYPSIN-RELATED"/>
    <property type="match status" value="1"/>
</dbReference>
<protein>
    <recommendedName>
        <fullName evidence="4">Peptidase S1 domain-containing protein</fullName>
    </recommendedName>
</protein>
<keyword evidence="3" id="KW-1185">Reference proteome</keyword>
<reference evidence="2 3" key="1">
    <citation type="submission" date="2015-01" db="EMBL/GenBank/DDBJ databases">
        <title>Evolution of Trichinella species and genotypes.</title>
        <authorList>
            <person name="Korhonen P.K."/>
            <person name="Edoardo P."/>
            <person name="Giuseppe L.R."/>
            <person name="Gasser R.B."/>
        </authorList>
    </citation>
    <scope>NUCLEOTIDE SEQUENCE [LARGE SCALE GENOMIC DNA]</scope>
    <source>
        <strain evidence="2">ISS417</strain>
    </source>
</reference>
<comment type="caution">
    <text evidence="2">The sequence shown here is derived from an EMBL/GenBank/DDBJ whole genome shotgun (WGS) entry which is preliminary data.</text>
</comment>
<name>A0A0V0UFT4_9BILA</name>
<dbReference type="Gene3D" id="2.40.10.10">
    <property type="entry name" value="Trypsin-like serine proteases"/>
    <property type="match status" value="2"/>
</dbReference>
<evidence type="ECO:0000313" key="2">
    <source>
        <dbReference type="EMBL" id="KRX50153.1"/>
    </source>
</evidence>
<keyword evidence="1" id="KW-1015">Disulfide bond</keyword>
<dbReference type="AlphaFoldDB" id="A0A0V0UFT4"/>
<accession>A0A0V0UFT4</accession>
<evidence type="ECO:0000256" key="1">
    <source>
        <dbReference type="ARBA" id="ARBA00023157"/>
    </source>
</evidence>
<organism evidence="2 3">
    <name type="scientific">Trichinella murrelli</name>
    <dbReference type="NCBI Taxonomy" id="144512"/>
    <lineage>
        <taxon>Eukaryota</taxon>
        <taxon>Metazoa</taxon>
        <taxon>Ecdysozoa</taxon>
        <taxon>Nematoda</taxon>
        <taxon>Enoplea</taxon>
        <taxon>Dorylaimia</taxon>
        <taxon>Trichinellida</taxon>
        <taxon>Trichinellidae</taxon>
        <taxon>Trichinella</taxon>
    </lineage>
</organism>
<proteinExistence type="predicted"/>
<dbReference type="InterPro" id="IPR009003">
    <property type="entry name" value="Peptidase_S1_PA"/>
</dbReference>